<evidence type="ECO:0000256" key="4">
    <source>
        <dbReference type="ARBA" id="ARBA00023163"/>
    </source>
</evidence>
<dbReference type="InterPro" id="IPR007627">
    <property type="entry name" value="RNA_pol_sigma70_r2"/>
</dbReference>
<evidence type="ECO:0000259" key="5">
    <source>
        <dbReference type="Pfam" id="PF04542"/>
    </source>
</evidence>
<dbReference type="Pfam" id="PF08281">
    <property type="entry name" value="Sigma70_r4_2"/>
    <property type="match status" value="1"/>
</dbReference>
<evidence type="ECO:0000256" key="3">
    <source>
        <dbReference type="ARBA" id="ARBA00023082"/>
    </source>
</evidence>
<dbReference type="NCBIfam" id="TIGR02937">
    <property type="entry name" value="sigma70-ECF"/>
    <property type="match status" value="1"/>
</dbReference>
<dbReference type="Proteomes" id="UP001596250">
    <property type="component" value="Unassembled WGS sequence"/>
</dbReference>
<feature type="domain" description="RNA polymerase sigma factor 70 region 4 type 2" evidence="6">
    <location>
        <begin position="115"/>
        <end position="162"/>
    </location>
</feature>
<evidence type="ECO:0000256" key="1">
    <source>
        <dbReference type="ARBA" id="ARBA00010641"/>
    </source>
</evidence>
<dbReference type="InterPro" id="IPR013249">
    <property type="entry name" value="RNA_pol_sigma70_r4_t2"/>
</dbReference>
<comment type="similarity">
    <text evidence="1">Belongs to the sigma-70 factor family. ECF subfamily.</text>
</comment>
<dbReference type="InterPro" id="IPR039425">
    <property type="entry name" value="RNA_pol_sigma-70-like"/>
</dbReference>
<keyword evidence="4" id="KW-0804">Transcription</keyword>
<protein>
    <submittedName>
        <fullName evidence="7">RNA polymerase sigma factor</fullName>
    </submittedName>
</protein>
<organism evidence="7 8">
    <name type="scientific">Marinicrinis lubricantis</name>
    <dbReference type="NCBI Taxonomy" id="2086470"/>
    <lineage>
        <taxon>Bacteria</taxon>
        <taxon>Bacillati</taxon>
        <taxon>Bacillota</taxon>
        <taxon>Bacilli</taxon>
        <taxon>Bacillales</taxon>
        <taxon>Paenibacillaceae</taxon>
    </lineage>
</organism>
<dbReference type="PANTHER" id="PTHR43133:SF60">
    <property type="entry name" value="RNA POLYMERASE SIGMA FACTOR SIGV"/>
    <property type="match status" value="1"/>
</dbReference>
<sequence>MMDDRRSADNQDDERKWLEEVYRQMFFVAYSRMKNKADALDVVQESWVRILSKMNSLREPHKLIPWAKTIVNHTALNIIKRKMLERGKYEDYAVKNHLLRMTLREEELASEVKGQLDHLEDDMQALIVYKYFYGYKDHEIADALQLPVGTVKIRIHRCREKLKRMLEGEQDSPKKKST</sequence>
<accession>A0ABW1ILM4</accession>
<dbReference type="PANTHER" id="PTHR43133">
    <property type="entry name" value="RNA POLYMERASE ECF-TYPE SIGMA FACTO"/>
    <property type="match status" value="1"/>
</dbReference>
<dbReference type="SUPFAM" id="SSF88946">
    <property type="entry name" value="Sigma2 domain of RNA polymerase sigma factors"/>
    <property type="match status" value="1"/>
</dbReference>
<name>A0ABW1ILM4_9BACL</name>
<evidence type="ECO:0000259" key="6">
    <source>
        <dbReference type="Pfam" id="PF08281"/>
    </source>
</evidence>
<dbReference type="EMBL" id="JBHSQV010000034">
    <property type="protein sequence ID" value="MFC5985971.1"/>
    <property type="molecule type" value="Genomic_DNA"/>
</dbReference>
<gene>
    <name evidence="7" type="ORF">ACFPXP_05935</name>
</gene>
<dbReference type="Pfam" id="PF04542">
    <property type="entry name" value="Sigma70_r2"/>
    <property type="match status" value="1"/>
</dbReference>
<keyword evidence="2" id="KW-0805">Transcription regulation</keyword>
<dbReference type="Gene3D" id="1.10.1740.10">
    <property type="match status" value="1"/>
</dbReference>
<comment type="caution">
    <text evidence="7">The sequence shown here is derived from an EMBL/GenBank/DDBJ whole genome shotgun (WGS) entry which is preliminary data.</text>
</comment>
<reference evidence="8" key="1">
    <citation type="journal article" date="2019" name="Int. J. Syst. Evol. Microbiol.">
        <title>The Global Catalogue of Microorganisms (GCM) 10K type strain sequencing project: providing services to taxonomists for standard genome sequencing and annotation.</title>
        <authorList>
            <consortium name="The Broad Institute Genomics Platform"/>
            <consortium name="The Broad Institute Genome Sequencing Center for Infectious Disease"/>
            <person name="Wu L."/>
            <person name="Ma J."/>
        </authorList>
    </citation>
    <scope>NUCLEOTIDE SEQUENCE [LARGE SCALE GENOMIC DNA]</scope>
    <source>
        <strain evidence="8">CCM 8749</strain>
    </source>
</reference>
<feature type="domain" description="RNA polymerase sigma-70 region 2" evidence="5">
    <location>
        <begin position="19"/>
        <end position="82"/>
    </location>
</feature>
<evidence type="ECO:0000256" key="2">
    <source>
        <dbReference type="ARBA" id="ARBA00023015"/>
    </source>
</evidence>
<evidence type="ECO:0000313" key="8">
    <source>
        <dbReference type="Proteomes" id="UP001596250"/>
    </source>
</evidence>
<dbReference type="InterPro" id="IPR013324">
    <property type="entry name" value="RNA_pol_sigma_r3/r4-like"/>
</dbReference>
<dbReference type="RefSeq" id="WP_379893269.1">
    <property type="nucleotide sequence ID" value="NZ_CBCSCT010000019.1"/>
</dbReference>
<dbReference type="SUPFAM" id="SSF88659">
    <property type="entry name" value="Sigma3 and sigma4 domains of RNA polymerase sigma factors"/>
    <property type="match status" value="1"/>
</dbReference>
<proteinExistence type="inferred from homology"/>
<dbReference type="InterPro" id="IPR013325">
    <property type="entry name" value="RNA_pol_sigma_r2"/>
</dbReference>
<dbReference type="InterPro" id="IPR014284">
    <property type="entry name" value="RNA_pol_sigma-70_dom"/>
</dbReference>
<dbReference type="InterPro" id="IPR036388">
    <property type="entry name" value="WH-like_DNA-bd_sf"/>
</dbReference>
<evidence type="ECO:0000313" key="7">
    <source>
        <dbReference type="EMBL" id="MFC5985971.1"/>
    </source>
</evidence>
<keyword evidence="8" id="KW-1185">Reference proteome</keyword>
<dbReference type="Gene3D" id="1.10.10.10">
    <property type="entry name" value="Winged helix-like DNA-binding domain superfamily/Winged helix DNA-binding domain"/>
    <property type="match status" value="1"/>
</dbReference>
<keyword evidence="3" id="KW-0731">Sigma factor</keyword>